<feature type="domain" description="HTH lysR-type" evidence="5">
    <location>
        <begin position="6"/>
        <end position="63"/>
    </location>
</feature>
<dbReference type="Pfam" id="PF03466">
    <property type="entry name" value="LysR_substrate"/>
    <property type="match status" value="1"/>
</dbReference>
<evidence type="ECO:0000256" key="3">
    <source>
        <dbReference type="ARBA" id="ARBA00023125"/>
    </source>
</evidence>
<sequence>MNYPRISLEQWRTLVCIVEAGGYAQAAAQIHKSQSTLSHAIQQLERLIGANVFAIQGRKAVLTPTGEVLYRRGKALVDEALQLERTAHKLAAGWEPEIRLAVEILFPGWLLLRCLEHFTQEHPDIRLEIYESVLSGTDEALEQGKVDLAIGGFVPEGFLADPLIQVRIICAAHPGHPLHQLGRPLTLDDLNAHRQLVIRDSGSQRTRKTTWISEQRWTVSHQATVIRAAVMGLGYAWFPEESIREELDAGKLKPLPLQEGAELIGTLYLMYADREAAGPGGRRLAELLHQVSACVGNRCHS</sequence>
<dbReference type="PROSITE" id="PS50931">
    <property type="entry name" value="HTH_LYSR"/>
    <property type="match status" value="1"/>
</dbReference>
<comment type="similarity">
    <text evidence="1">Belongs to the LysR transcriptional regulatory family.</text>
</comment>
<dbReference type="InterPro" id="IPR000847">
    <property type="entry name" value="LysR_HTH_N"/>
</dbReference>
<proteinExistence type="inferred from homology"/>
<dbReference type="InterPro" id="IPR005119">
    <property type="entry name" value="LysR_subst-bd"/>
</dbReference>
<evidence type="ECO:0000256" key="2">
    <source>
        <dbReference type="ARBA" id="ARBA00023015"/>
    </source>
</evidence>
<dbReference type="InterPro" id="IPR036390">
    <property type="entry name" value="WH_DNA-bd_sf"/>
</dbReference>
<gene>
    <name evidence="6" type="ORF">VSS37_08025</name>
</gene>
<protein>
    <submittedName>
        <fullName evidence="6">LysR family transcriptional regulator</fullName>
    </submittedName>
</protein>
<accession>A0ABU6CVR3</accession>
<evidence type="ECO:0000256" key="4">
    <source>
        <dbReference type="ARBA" id="ARBA00023163"/>
    </source>
</evidence>
<reference evidence="6 7" key="2">
    <citation type="submission" date="2024-01" db="EMBL/GenBank/DDBJ databases">
        <authorList>
            <person name="Xie X."/>
        </authorList>
    </citation>
    <scope>NUCLEOTIDE SEQUENCE [LARGE SCALE GENOMIC DNA]</scope>
    <source>
        <strain evidence="6">SCUT-1</strain>
    </source>
</reference>
<comment type="caution">
    <text evidence="6">The sequence shown here is derived from an EMBL/GenBank/DDBJ whole genome shotgun (WGS) entry which is preliminary data.</text>
</comment>
<dbReference type="PANTHER" id="PTHR30126:SF88">
    <property type="entry name" value="TRANSCRIPTIONAL REGULATOR-RELATED"/>
    <property type="match status" value="1"/>
</dbReference>
<name>A0ABU6CVR3_9GAMM</name>
<keyword evidence="7" id="KW-1185">Reference proteome</keyword>
<reference evidence="7" key="1">
    <citation type="submission" date="2023-07" db="EMBL/GenBank/DDBJ databases">
        <title>The carbon used by Thiothrix.</title>
        <authorList>
            <person name="Chen L."/>
        </authorList>
    </citation>
    <scope>NUCLEOTIDE SEQUENCE [LARGE SCALE GENOMIC DNA]</scope>
</reference>
<dbReference type="PANTHER" id="PTHR30126">
    <property type="entry name" value="HTH-TYPE TRANSCRIPTIONAL REGULATOR"/>
    <property type="match status" value="1"/>
</dbReference>
<dbReference type="SUPFAM" id="SSF53850">
    <property type="entry name" value="Periplasmic binding protein-like II"/>
    <property type="match status" value="1"/>
</dbReference>
<dbReference type="RefSeq" id="WP_324694310.1">
    <property type="nucleotide sequence ID" value="NZ_JAYMYJ010000076.1"/>
</dbReference>
<keyword evidence="2" id="KW-0805">Transcription regulation</keyword>
<dbReference type="Pfam" id="PF00126">
    <property type="entry name" value="HTH_1"/>
    <property type="match status" value="1"/>
</dbReference>
<dbReference type="EMBL" id="JAYMYJ010000076">
    <property type="protein sequence ID" value="MEB4590920.1"/>
    <property type="molecule type" value="Genomic_DNA"/>
</dbReference>
<evidence type="ECO:0000256" key="1">
    <source>
        <dbReference type="ARBA" id="ARBA00009437"/>
    </source>
</evidence>
<evidence type="ECO:0000313" key="7">
    <source>
        <dbReference type="Proteomes" id="UP001308005"/>
    </source>
</evidence>
<evidence type="ECO:0000259" key="5">
    <source>
        <dbReference type="PROSITE" id="PS50931"/>
    </source>
</evidence>
<dbReference type="Gene3D" id="3.40.190.290">
    <property type="match status" value="1"/>
</dbReference>
<evidence type="ECO:0000313" key="6">
    <source>
        <dbReference type="EMBL" id="MEB4590920.1"/>
    </source>
</evidence>
<keyword evidence="3" id="KW-0238">DNA-binding</keyword>
<dbReference type="Gene3D" id="1.10.10.10">
    <property type="entry name" value="Winged helix-like DNA-binding domain superfamily/Winged helix DNA-binding domain"/>
    <property type="match status" value="1"/>
</dbReference>
<dbReference type="InterPro" id="IPR036388">
    <property type="entry name" value="WH-like_DNA-bd_sf"/>
</dbReference>
<organism evidence="6 7">
    <name type="scientific">Candidatus Thiothrix phosphatis</name>
    <dbReference type="NCBI Taxonomy" id="3112415"/>
    <lineage>
        <taxon>Bacteria</taxon>
        <taxon>Pseudomonadati</taxon>
        <taxon>Pseudomonadota</taxon>
        <taxon>Gammaproteobacteria</taxon>
        <taxon>Thiotrichales</taxon>
        <taxon>Thiotrichaceae</taxon>
        <taxon>Thiothrix</taxon>
    </lineage>
</organism>
<dbReference type="SUPFAM" id="SSF46785">
    <property type="entry name" value="Winged helix' DNA-binding domain"/>
    <property type="match status" value="1"/>
</dbReference>
<dbReference type="Proteomes" id="UP001308005">
    <property type="component" value="Unassembled WGS sequence"/>
</dbReference>
<keyword evidence="4" id="KW-0804">Transcription</keyword>